<dbReference type="AlphaFoldDB" id="A0AAU7X8T8"/>
<sequence length="66" mass="6804">MTFAMRPTGAPTGFDCLDPVPLSAEDFDDYGGGVTYVGPAGPENGRAARVAAAVDALRRFAGATKR</sequence>
<organism evidence="1">
    <name type="scientific">Methyloraptor flagellatus</name>
    <dbReference type="NCBI Taxonomy" id="3162530"/>
    <lineage>
        <taxon>Bacteria</taxon>
        <taxon>Pseudomonadati</taxon>
        <taxon>Pseudomonadota</taxon>
        <taxon>Alphaproteobacteria</taxon>
        <taxon>Hyphomicrobiales</taxon>
        <taxon>Ancalomicrobiaceae</taxon>
        <taxon>Methyloraptor</taxon>
    </lineage>
</organism>
<dbReference type="KEGG" id="mflg:ABS361_19230"/>
<dbReference type="RefSeq" id="WP_407049246.1">
    <property type="nucleotide sequence ID" value="NZ_CP158568.1"/>
</dbReference>
<dbReference type="EMBL" id="CP158568">
    <property type="protein sequence ID" value="XBY44152.1"/>
    <property type="molecule type" value="Genomic_DNA"/>
</dbReference>
<proteinExistence type="predicted"/>
<protein>
    <submittedName>
        <fullName evidence="1">Uncharacterized protein</fullName>
    </submittedName>
</protein>
<gene>
    <name evidence="1" type="ORF">ABS361_19230</name>
</gene>
<accession>A0AAU7X8T8</accession>
<reference evidence="1" key="1">
    <citation type="submission" date="2024-06" db="EMBL/GenBank/DDBJ databases">
        <title>Methylostella associata gen. nov., sp. nov., a novel Ancalomicrobiaceae-affiliated facultatively methylotrophic bacteria that feed on methanotrophs of the genus Methylococcus.</title>
        <authorList>
            <person name="Saltykova V."/>
            <person name="Danilova O.V."/>
            <person name="Oshkin I.Y."/>
            <person name="Belova S.E."/>
            <person name="Pimenov N.V."/>
            <person name="Dedysh S.N."/>
        </authorList>
    </citation>
    <scope>NUCLEOTIDE SEQUENCE</scope>
    <source>
        <strain evidence="1">S20</strain>
    </source>
</reference>
<name>A0AAU7X8T8_9HYPH</name>
<evidence type="ECO:0000313" key="1">
    <source>
        <dbReference type="EMBL" id="XBY44152.1"/>
    </source>
</evidence>